<evidence type="ECO:0008006" key="3">
    <source>
        <dbReference type="Google" id="ProtNLM"/>
    </source>
</evidence>
<sequence>MALALAFRASLRDIANLELRSAWAFVAAALLEGGLAFATVRGLIAPEIAGPLAKTLVLVLVGYGLWANTHLRGLWFVGLGLFCNALVIFANRGHMPVSSEALYRVGLESYIPKLQQQYDAVHTLMDGSTQLWFLADIIPVRVLGYTNVISLGDVYLMVGIALTIVGGALESKRKAQEPINIDLRF</sequence>
<proteinExistence type="predicted"/>
<protein>
    <recommendedName>
        <fullName evidence="3">DUF5317 domain-containing protein</fullName>
    </recommendedName>
</protein>
<evidence type="ECO:0000313" key="2">
    <source>
        <dbReference type="EMBL" id="HFG21096.1"/>
    </source>
</evidence>
<feature type="transmembrane region" description="Helical" evidence="1">
    <location>
        <begin position="148"/>
        <end position="169"/>
    </location>
</feature>
<feature type="transmembrane region" description="Helical" evidence="1">
    <location>
        <begin position="21"/>
        <end position="42"/>
    </location>
</feature>
<keyword evidence="1" id="KW-1133">Transmembrane helix</keyword>
<dbReference type="EMBL" id="DSWI01000023">
    <property type="protein sequence ID" value="HFG21096.1"/>
    <property type="molecule type" value="Genomic_DNA"/>
</dbReference>
<keyword evidence="1" id="KW-0812">Transmembrane</keyword>
<dbReference type="Pfam" id="PF17248">
    <property type="entry name" value="DUF5317"/>
    <property type="match status" value="1"/>
</dbReference>
<reference evidence="2" key="1">
    <citation type="journal article" date="2020" name="mSystems">
        <title>Genome- and Community-Level Interaction Insights into Carbon Utilization and Element Cycling Functions of Hydrothermarchaeota in Hydrothermal Sediment.</title>
        <authorList>
            <person name="Zhou Z."/>
            <person name="Liu Y."/>
            <person name="Xu W."/>
            <person name="Pan J."/>
            <person name="Luo Z.H."/>
            <person name="Li M."/>
        </authorList>
    </citation>
    <scope>NUCLEOTIDE SEQUENCE [LARGE SCALE GENOMIC DNA]</scope>
    <source>
        <strain evidence="2">SpSt-524</strain>
    </source>
</reference>
<evidence type="ECO:0000256" key="1">
    <source>
        <dbReference type="SAM" id="Phobius"/>
    </source>
</evidence>
<gene>
    <name evidence="2" type="ORF">ENS82_10365</name>
</gene>
<comment type="caution">
    <text evidence="2">The sequence shown here is derived from an EMBL/GenBank/DDBJ whole genome shotgun (WGS) entry which is preliminary data.</text>
</comment>
<keyword evidence="1" id="KW-0472">Membrane</keyword>
<accession>A0A7C3HE49</accession>
<organism evidence="2">
    <name type="scientific">Meiothermus ruber</name>
    <dbReference type="NCBI Taxonomy" id="277"/>
    <lineage>
        <taxon>Bacteria</taxon>
        <taxon>Thermotogati</taxon>
        <taxon>Deinococcota</taxon>
        <taxon>Deinococci</taxon>
        <taxon>Thermales</taxon>
        <taxon>Thermaceae</taxon>
        <taxon>Meiothermus</taxon>
    </lineage>
</organism>
<name>A0A7C3HE49_MEIRU</name>
<feature type="transmembrane region" description="Helical" evidence="1">
    <location>
        <begin position="48"/>
        <end position="66"/>
    </location>
</feature>
<dbReference type="InterPro" id="IPR035168">
    <property type="entry name" value="DUF5317"/>
</dbReference>
<dbReference type="AlphaFoldDB" id="A0A7C3HE49"/>
<feature type="transmembrane region" description="Helical" evidence="1">
    <location>
        <begin position="73"/>
        <end position="90"/>
    </location>
</feature>